<feature type="transmembrane region" description="Helical" evidence="7">
    <location>
        <begin position="303"/>
        <end position="327"/>
    </location>
</feature>
<evidence type="ECO:0000256" key="7">
    <source>
        <dbReference type="SAM" id="Phobius"/>
    </source>
</evidence>
<dbReference type="Pfam" id="PF02322">
    <property type="entry name" value="Cyt_bd_oxida_II"/>
    <property type="match status" value="1"/>
</dbReference>
<keyword evidence="5 7" id="KW-1133">Transmembrane helix</keyword>
<feature type="transmembrane region" description="Helical" evidence="7">
    <location>
        <begin position="6"/>
        <end position="34"/>
    </location>
</feature>
<feature type="transmembrane region" description="Helical" evidence="7">
    <location>
        <begin position="166"/>
        <end position="186"/>
    </location>
</feature>
<feature type="transmembrane region" description="Helical" evidence="7">
    <location>
        <begin position="264"/>
        <end position="283"/>
    </location>
</feature>
<keyword evidence="9" id="KW-1185">Reference proteome</keyword>
<comment type="similarity">
    <text evidence="2">Belongs to the cytochrome ubiquinol oxidase subunit 2 family.</text>
</comment>
<dbReference type="GO" id="GO:0019646">
    <property type="term" value="P:aerobic electron transport chain"/>
    <property type="evidence" value="ECO:0007669"/>
    <property type="project" value="TreeGrafter"/>
</dbReference>
<organism evidence="8 9">
    <name type="scientific">Planosporangium flavigriseum</name>
    <dbReference type="NCBI Taxonomy" id="373681"/>
    <lineage>
        <taxon>Bacteria</taxon>
        <taxon>Bacillati</taxon>
        <taxon>Actinomycetota</taxon>
        <taxon>Actinomycetes</taxon>
        <taxon>Micromonosporales</taxon>
        <taxon>Micromonosporaceae</taxon>
        <taxon>Planosporangium</taxon>
    </lineage>
</organism>
<sequence length="338" mass="35691">MTDAVALLGILWIGLTLYTVLGGADFGAGVWHLVTGRKPGGPYDPARERDLLEHTIGPVWEANHVWLIFVITVFWTAFPSAFGAFAATMYIPLTIAALGIIGRGAAFAFRKATDVGWQFKAYGLAFGISSVLTPFVLGMIAGGVASGRVPPVIGAGDIIWAWTNPTSIYTGLLAVGSCAYLAAVYLSRDAEREGEPALAEAFRRRALGTGIGLGVVAFAGLAILRTDAPQLVHGITHRGLPIVLLSLVCGAVSLILLARRRLAAARVVAAATVGTLLWGWGAAQYPILLYPDLTIDRAAAYPTVLRTTLGVIAFSAVLLVPSIAWLLGMFQRREPAGE</sequence>
<dbReference type="InterPro" id="IPR003317">
    <property type="entry name" value="Cyt-d_oxidase_su2"/>
</dbReference>
<keyword evidence="4 7" id="KW-0812">Transmembrane</keyword>
<evidence type="ECO:0000313" key="8">
    <source>
        <dbReference type="EMBL" id="GIG74541.1"/>
    </source>
</evidence>
<name>A0A8J3LVV6_9ACTN</name>
<evidence type="ECO:0000313" key="9">
    <source>
        <dbReference type="Proteomes" id="UP000653674"/>
    </source>
</evidence>
<dbReference type="PANTHER" id="PTHR43141:SF4">
    <property type="entry name" value="CYTOCHROME BD2 SUBUNIT II"/>
    <property type="match status" value="1"/>
</dbReference>
<dbReference type="GO" id="GO:0005886">
    <property type="term" value="C:plasma membrane"/>
    <property type="evidence" value="ECO:0007669"/>
    <property type="project" value="UniProtKB-SubCell"/>
</dbReference>
<feature type="transmembrane region" description="Helical" evidence="7">
    <location>
        <begin position="239"/>
        <end position="257"/>
    </location>
</feature>
<evidence type="ECO:0000256" key="1">
    <source>
        <dbReference type="ARBA" id="ARBA00004651"/>
    </source>
</evidence>
<accession>A0A8J3LVV6</accession>
<evidence type="ECO:0000256" key="2">
    <source>
        <dbReference type="ARBA" id="ARBA00007543"/>
    </source>
</evidence>
<feature type="transmembrane region" description="Helical" evidence="7">
    <location>
        <begin position="121"/>
        <end position="146"/>
    </location>
</feature>
<dbReference type="EMBL" id="BONU01000019">
    <property type="protein sequence ID" value="GIG74541.1"/>
    <property type="molecule type" value="Genomic_DNA"/>
</dbReference>
<evidence type="ECO:0000256" key="6">
    <source>
        <dbReference type="ARBA" id="ARBA00023136"/>
    </source>
</evidence>
<dbReference type="Proteomes" id="UP000653674">
    <property type="component" value="Unassembled WGS sequence"/>
</dbReference>
<dbReference type="GO" id="GO:0009055">
    <property type="term" value="F:electron transfer activity"/>
    <property type="evidence" value="ECO:0007669"/>
    <property type="project" value="TreeGrafter"/>
</dbReference>
<feature type="transmembrane region" description="Helical" evidence="7">
    <location>
        <begin position="84"/>
        <end position="109"/>
    </location>
</feature>
<dbReference type="GO" id="GO:0070069">
    <property type="term" value="C:cytochrome complex"/>
    <property type="evidence" value="ECO:0007669"/>
    <property type="project" value="TreeGrafter"/>
</dbReference>
<gene>
    <name evidence="8" type="ORF">Pfl04_29450</name>
</gene>
<comment type="subcellular location">
    <subcellularLocation>
        <location evidence="1">Cell membrane</location>
        <topology evidence="1">Multi-pass membrane protein</topology>
    </subcellularLocation>
</comment>
<dbReference type="GO" id="GO:0016682">
    <property type="term" value="F:oxidoreductase activity, acting on diphenols and related substances as donors, oxygen as acceptor"/>
    <property type="evidence" value="ECO:0007669"/>
    <property type="project" value="TreeGrafter"/>
</dbReference>
<evidence type="ECO:0000256" key="4">
    <source>
        <dbReference type="ARBA" id="ARBA00022692"/>
    </source>
</evidence>
<feature type="transmembrane region" description="Helical" evidence="7">
    <location>
        <begin position="206"/>
        <end position="224"/>
    </location>
</feature>
<comment type="caution">
    <text evidence="8">The sequence shown here is derived from an EMBL/GenBank/DDBJ whole genome shotgun (WGS) entry which is preliminary data.</text>
</comment>
<proteinExistence type="inferred from homology"/>
<dbReference type="PANTHER" id="PTHR43141">
    <property type="entry name" value="CYTOCHROME BD2 SUBUNIT II"/>
    <property type="match status" value="1"/>
</dbReference>
<reference evidence="8" key="1">
    <citation type="submission" date="2021-01" db="EMBL/GenBank/DDBJ databases">
        <title>Whole genome shotgun sequence of Planosporangium flavigriseum NBRC 105377.</title>
        <authorList>
            <person name="Komaki H."/>
            <person name="Tamura T."/>
        </authorList>
    </citation>
    <scope>NUCLEOTIDE SEQUENCE</scope>
    <source>
        <strain evidence="8">NBRC 105377</strain>
    </source>
</reference>
<protein>
    <submittedName>
        <fullName evidence="8">Cytochrome D ubiquinol oxidase subunit II</fullName>
    </submittedName>
</protein>
<keyword evidence="3" id="KW-1003">Cell membrane</keyword>
<evidence type="ECO:0000256" key="5">
    <source>
        <dbReference type="ARBA" id="ARBA00022989"/>
    </source>
</evidence>
<evidence type="ECO:0000256" key="3">
    <source>
        <dbReference type="ARBA" id="ARBA00022475"/>
    </source>
</evidence>
<dbReference type="AlphaFoldDB" id="A0A8J3LVV6"/>
<keyword evidence="6 7" id="KW-0472">Membrane</keyword>